<dbReference type="NCBIfam" id="TIGR02241">
    <property type="entry name" value="conserved hypothetical phage tail region protein"/>
    <property type="match status" value="1"/>
</dbReference>
<dbReference type="InterPro" id="IPR010667">
    <property type="entry name" value="Phage_T4_Gp19"/>
</dbReference>
<gene>
    <name evidence="1" type="ORF">CK510_03650</name>
</gene>
<dbReference type="PANTHER" id="PTHR38009">
    <property type="entry name" value="CONSERVED HYPOTHETICAL PHAGE TAIL PROTEIN"/>
    <property type="match status" value="1"/>
</dbReference>
<accession>A0A2A2TPL0</accession>
<dbReference type="EMBL" id="NTFS01000023">
    <property type="protein sequence ID" value="PAX60078.1"/>
    <property type="molecule type" value="Genomic_DNA"/>
</dbReference>
<dbReference type="GO" id="GO:0005198">
    <property type="term" value="F:structural molecule activity"/>
    <property type="evidence" value="ECO:0007669"/>
    <property type="project" value="InterPro"/>
</dbReference>
<organism evidence="1 2">
    <name type="scientific">Brunnivagina elsteri CCALA 953</name>
    <dbReference type="NCBI Taxonomy" id="987040"/>
    <lineage>
        <taxon>Bacteria</taxon>
        <taxon>Bacillati</taxon>
        <taxon>Cyanobacteriota</taxon>
        <taxon>Cyanophyceae</taxon>
        <taxon>Nostocales</taxon>
        <taxon>Calotrichaceae</taxon>
        <taxon>Brunnivagina</taxon>
    </lineage>
</organism>
<evidence type="ECO:0000313" key="2">
    <source>
        <dbReference type="Proteomes" id="UP000218238"/>
    </source>
</evidence>
<dbReference type="OrthoDB" id="529773at2"/>
<proteinExistence type="predicted"/>
<protein>
    <submittedName>
        <fullName evidence="1">Phage tail protein</fullName>
    </submittedName>
</protein>
<dbReference type="InterPro" id="IPR011747">
    <property type="entry name" value="CHP02241"/>
</dbReference>
<sequence length="153" mass="17032">MPSPGEYLTACKFYFEADGLTDKFIKEVSGLGVENTPAQEIHGSSKGGTITRQATPTVVKFTNITLKLIATVDVDLYKWYQECNEDMGDARKWAQNRKTGQIVAYDQQGSPKARWEIRNCYPCKYTGPTLTASGGDMANETIELVHEGIKRVM</sequence>
<dbReference type="PANTHER" id="PTHR38009:SF1">
    <property type="entry name" value="CONSERVED HYPOTHETICAL PHAGE TAIL PROTEIN"/>
    <property type="match status" value="1"/>
</dbReference>
<dbReference type="RefSeq" id="WP_095720398.1">
    <property type="nucleotide sequence ID" value="NZ_NTFS01000023.1"/>
</dbReference>
<dbReference type="AlphaFoldDB" id="A0A2A2TPL0"/>
<name>A0A2A2TPL0_9CYAN</name>
<reference evidence="1 2" key="1">
    <citation type="submission" date="2017-08" db="EMBL/GenBank/DDBJ databases">
        <title>Draft genome sequence of filamentous cyanobacterium Calothrix elsteri CCALA 953.</title>
        <authorList>
            <person name="Gagunashvili A.N."/>
            <person name="Elster J."/>
            <person name="Andresson O.S."/>
        </authorList>
    </citation>
    <scope>NUCLEOTIDE SEQUENCE [LARGE SCALE GENOMIC DNA]</scope>
    <source>
        <strain evidence="1 2">CCALA 953</strain>
    </source>
</reference>
<evidence type="ECO:0000313" key="1">
    <source>
        <dbReference type="EMBL" id="PAX60078.1"/>
    </source>
</evidence>
<keyword evidence="2" id="KW-1185">Reference proteome</keyword>
<dbReference type="Proteomes" id="UP000218238">
    <property type="component" value="Unassembled WGS sequence"/>
</dbReference>
<dbReference type="Pfam" id="PF06841">
    <property type="entry name" value="Phage_T4_gp19"/>
    <property type="match status" value="1"/>
</dbReference>
<comment type="caution">
    <text evidence="1">The sequence shown here is derived from an EMBL/GenBank/DDBJ whole genome shotgun (WGS) entry which is preliminary data.</text>
</comment>